<evidence type="ECO:0000313" key="1">
    <source>
        <dbReference type="EMBL" id="SVB63412.1"/>
    </source>
</evidence>
<sequence length="48" mass="5154">VKALITTVPFGKIDNKPLELLDAAGIEVNINPISRKLTELELADLIPG</sequence>
<feature type="non-terminal residue" evidence="1">
    <location>
        <position position="48"/>
    </location>
</feature>
<dbReference type="AlphaFoldDB" id="A0A382FLD4"/>
<reference evidence="1" key="1">
    <citation type="submission" date="2018-05" db="EMBL/GenBank/DDBJ databases">
        <authorList>
            <person name="Lanie J.A."/>
            <person name="Ng W.-L."/>
            <person name="Kazmierczak K.M."/>
            <person name="Andrzejewski T.M."/>
            <person name="Davidsen T.M."/>
            <person name="Wayne K.J."/>
            <person name="Tettelin H."/>
            <person name="Glass J.I."/>
            <person name="Rusch D."/>
            <person name="Podicherti R."/>
            <person name="Tsui H.-C.T."/>
            <person name="Winkler M.E."/>
        </authorList>
    </citation>
    <scope>NUCLEOTIDE SEQUENCE</scope>
</reference>
<dbReference type="EMBL" id="UINC01050448">
    <property type="protein sequence ID" value="SVB63412.1"/>
    <property type="molecule type" value="Genomic_DNA"/>
</dbReference>
<name>A0A382FLD4_9ZZZZ</name>
<accession>A0A382FLD4</accession>
<protein>
    <submittedName>
        <fullName evidence="1">Uncharacterized protein</fullName>
    </submittedName>
</protein>
<feature type="non-terminal residue" evidence="1">
    <location>
        <position position="1"/>
    </location>
</feature>
<gene>
    <name evidence="1" type="ORF">METZ01_LOCUS216266</name>
</gene>
<organism evidence="1">
    <name type="scientific">marine metagenome</name>
    <dbReference type="NCBI Taxonomy" id="408172"/>
    <lineage>
        <taxon>unclassified sequences</taxon>
        <taxon>metagenomes</taxon>
        <taxon>ecological metagenomes</taxon>
    </lineage>
</organism>
<proteinExistence type="predicted"/>